<accession>A0A8S5R360</accession>
<reference evidence="1" key="1">
    <citation type="journal article" date="2021" name="Proc. Natl. Acad. Sci. U.S.A.">
        <title>A Catalog of Tens of Thousands of Viruses from Human Metagenomes Reveals Hidden Associations with Chronic Diseases.</title>
        <authorList>
            <person name="Tisza M.J."/>
            <person name="Buck C.B."/>
        </authorList>
    </citation>
    <scope>NUCLEOTIDE SEQUENCE</scope>
    <source>
        <strain evidence="1">Ct6d71</strain>
    </source>
</reference>
<evidence type="ECO:0000313" key="1">
    <source>
        <dbReference type="EMBL" id="DAE25413.1"/>
    </source>
</evidence>
<name>A0A8S5R360_9CAUD</name>
<organism evidence="1">
    <name type="scientific">Siphoviridae sp. ct6d71</name>
    <dbReference type="NCBI Taxonomy" id="2826298"/>
    <lineage>
        <taxon>Viruses</taxon>
        <taxon>Duplodnaviria</taxon>
        <taxon>Heunggongvirae</taxon>
        <taxon>Uroviricota</taxon>
        <taxon>Caudoviricetes</taxon>
    </lineage>
</organism>
<sequence length="41" mass="4971">MYNILFFDYIFRCLLKQLVGRFGLLLLYSLHPLMRLILPIL</sequence>
<dbReference type="EMBL" id="BK015797">
    <property type="protein sequence ID" value="DAE25413.1"/>
    <property type="molecule type" value="Genomic_DNA"/>
</dbReference>
<protein>
    <submittedName>
        <fullName evidence="1">Uncharacterized protein</fullName>
    </submittedName>
</protein>
<proteinExistence type="predicted"/>